<feature type="compositionally biased region" description="Polar residues" evidence="1">
    <location>
        <begin position="120"/>
        <end position="133"/>
    </location>
</feature>
<feature type="region of interest" description="Disordered" evidence="1">
    <location>
        <begin position="1"/>
        <end position="171"/>
    </location>
</feature>
<dbReference type="HOGENOM" id="CLU_042952_0_0_1"/>
<name>A0A0A1V6A7_9HYPO</name>
<dbReference type="eggNOG" id="ENOG502S7FM">
    <property type="taxonomic scope" value="Eukaryota"/>
</dbReference>
<feature type="compositionally biased region" description="Polar residues" evidence="1">
    <location>
        <begin position="395"/>
        <end position="407"/>
    </location>
</feature>
<gene>
    <name evidence="2" type="ORF">X797_002770</name>
</gene>
<feature type="compositionally biased region" description="Pro residues" evidence="1">
    <location>
        <begin position="159"/>
        <end position="168"/>
    </location>
</feature>
<feature type="compositionally biased region" description="Basic and acidic residues" evidence="1">
    <location>
        <begin position="110"/>
        <end position="119"/>
    </location>
</feature>
<evidence type="ECO:0000313" key="2">
    <source>
        <dbReference type="EMBL" id="EXV05083.1"/>
    </source>
</evidence>
<feature type="compositionally biased region" description="Polar residues" evidence="1">
    <location>
        <begin position="72"/>
        <end position="107"/>
    </location>
</feature>
<proteinExistence type="predicted"/>
<feature type="compositionally biased region" description="Acidic residues" evidence="1">
    <location>
        <begin position="148"/>
        <end position="157"/>
    </location>
</feature>
<organism evidence="2 3">
    <name type="scientific">Metarhizium robertsii</name>
    <dbReference type="NCBI Taxonomy" id="568076"/>
    <lineage>
        <taxon>Eukaryota</taxon>
        <taxon>Fungi</taxon>
        <taxon>Dikarya</taxon>
        <taxon>Ascomycota</taxon>
        <taxon>Pezizomycotina</taxon>
        <taxon>Sordariomycetes</taxon>
        <taxon>Hypocreomycetidae</taxon>
        <taxon>Hypocreales</taxon>
        <taxon>Clavicipitaceae</taxon>
        <taxon>Metarhizium</taxon>
    </lineage>
</organism>
<dbReference type="EMBL" id="JELW01000002">
    <property type="protein sequence ID" value="EXV05083.1"/>
    <property type="molecule type" value="Genomic_DNA"/>
</dbReference>
<reference evidence="2 3" key="1">
    <citation type="submission" date="2014-02" db="EMBL/GenBank/DDBJ databases">
        <title>The genome sequence of the entomopathogenic fungus Metarhizium robertsii ARSEF 2575.</title>
        <authorList>
            <person name="Giuliano Garisto Donzelli B."/>
            <person name="Roe B.A."/>
            <person name="Macmil S.L."/>
            <person name="Krasnoff S.B."/>
            <person name="Gibson D.M."/>
        </authorList>
    </citation>
    <scope>NUCLEOTIDE SEQUENCE [LARGE SCALE GENOMIC DNA]</scope>
    <source>
        <strain evidence="2 3">ARSEF 2575</strain>
    </source>
</reference>
<accession>A0A0A1V6A7</accession>
<dbReference type="Proteomes" id="UP000030151">
    <property type="component" value="Unassembled WGS sequence"/>
</dbReference>
<protein>
    <submittedName>
        <fullName evidence="2">Uncharacterized protein</fullName>
    </submittedName>
</protein>
<feature type="compositionally biased region" description="Low complexity" evidence="1">
    <location>
        <begin position="301"/>
        <end position="315"/>
    </location>
</feature>
<feature type="region of interest" description="Disordered" evidence="1">
    <location>
        <begin position="237"/>
        <end position="435"/>
    </location>
</feature>
<evidence type="ECO:0000256" key="1">
    <source>
        <dbReference type="SAM" id="MobiDB-lite"/>
    </source>
</evidence>
<dbReference type="OrthoDB" id="5327145at2759"/>
<evidence type="ECO:0000313" key="3">
    <source>
        <dbReference type="Proteomes" id="UP000030151"/>
    </source>
</evidence>
<comment type="caution">
    <text evidence="2">The sequence shown here is derived from an EMBL/GenBank/DDBJ whole genome shotgun (WGS) entry which is preliminary data.</text>
</comment>
<dbReference type="AlphaFoldDB" id="A0A0A1V6A7"/>
<feature type="compositionally biased region" description="Polar residues" evidence="1">
    <location>
        <begin position="330"/>
        <end position="375"/>
    </location>
</feature>
<sequence>MLAAHRDQENLVHSHHQGPTKQQPKTPGARYPKTPGNFGRGDENAPMAFADKTTFGGGAKLGGKDRLMTGKMTGQRQTMLTPMNNRTRAPLGNKTTNAKARTGQTTGVKDIVREIEKTQTRQSSGQKTRQKPVNLQPIKLNIEHDEHDDADGNEIPEPEYAPPRPTPLPYESDVLPPGGLTFNGLKKGNLLKGYYQHFHNPIDENGVSLMEKKFNKEMETVLQKAEERNAQEVNAIGWSPEDIEDNQMPTTVPSDRVKPATDLSSRRARTKSSQLQPASISARRAASMLAVRSDKQNGNVPRPASSSSTTRRPLSGIISVTRPARPVITKPSSSGNSTGEAASRTTLGYNKGRSASSMVHSHGNSQSIRQRQQPKPTVPQDPDSQLTITPARIRQATSCNTESSRPQFMSIFDDGDEGDLPPLQRPFLPSDDEDDEFEFKLTI</sequence>
<feature type="compositionally biased region" description="Basic and acidic residues" evidence="1">
    <location>
        <begin position="1"/>
        <end position="12"/>
    </location>
</feature>